<evidence type="ECO:0000313" key="2">
    <source>
        <dbReference type="Proteomes" id="UP000670092"/>
    </source>
</evidence>
<dbReference type="OrthoDB" id="8300194at2759"/>
<evidence type="ECO:0000313" key="1">
    <source>
        <dbReference type="EMBL" id="KAG5302449.1"/>
    </source>
</evidence>
<comment type="caution">
    <text evidence="1">The sequence shown here is derived from an EMBL/GenBank/DDBJ whole genome shotgun (WGS) entry which is preliminary data.</text>
</comment>
<protein>
    <submittedName>
        <fullName evidence="1">Uncharacterized protein</fullName>
    </submittedName>
</protein>
<gene>
    <name evidence="1" type="ORF">I7I52_00099</name>
</gene>
<proteinExistence type="predicted"/>
<name>A0A8H8D662_AJECA</name>
<dbReference type="Proteomes" id="UP000670092">
    <property type="component" value="Unassembled WGS sequence"/>
</dbReference>
<dbReference type="EMBL" id="JAEVHI010000001">
    <property type="protein sequence ID" value="KAG5302449.1"/>
    <property type="molecule type" value="Genomic_DNA"/>
</dbReference>
<dbReference type="AlphaFoldDB" id="A0A8H8D662"/>
<sequence length="62" mass="6984">MCLLWCEPALRGKASELTSNFKFMGHGFLFPFSQSHVGRPGIYGWVLVSAEQFNPHAFSTFC</sequence>
<accession>A0A8H8D662</accession>
<reference evidence="1 2" key="1">
    <citation type="submission" date="2021-01" db="EMBL/GenBank/DDBJ databases">
        <title>Chromosome-level genome assembly of a human fungal pathogen reveals clustering of transcriptionally co-regulated genes.</title>
        <authorList>
            <person name="Voorhies M."/>
            <person name="Cohen S."/>
            <person name="Shea T.P."/>
            <person name="Petrus S."/>
            <person name="Munoz J.F."/>
            <person name="Poplawski S."/>
            <person name="Goldman W.E."/>
            <person name="Michael T."/>
            <person name="Cuomo C.A."/>
            <person name="Sil A."/>
            <person name="Beyhan S."/>
        </authorList>
    </citation>
    <scope>NUCLEOTIDE SEQUENCE [LARGE SCALE GENOMIC DNA]</scope>
    <source>
        <strain evidence="1 2">G184AR</strain>
    </source>
</reference>
<organism evidence="1 2">
    <name type="scientific">Ajellomyces capsulatus</name>
    <name type="common">Darling's disease fungus</name>
    <name type="synonym">Histoplasma capsulatum</name>
    <dbReference type="NCBI Taxonomy" id="5037"/>
    <lineage>
        <taxon>Eukaryota</taxon>
        <taxon>Fungi</taxon>
        <taxon>Dikarya</taxon>
        <taxon>Ascomycota</taxon>
        <taxon>Pezizomycotina</taxon>
        <taxon>Eurotiomycetes</taxon>
        <taxon>Eurotiomycetidae</taxon>
        <taxon>Onygenales</taxon>
        <taxon>Ajellomycetaceae</taxon>
        <taxon>Histoplasma</taxon>
    </lineage>
</organism>
<dbReference type="VEuPathDB" id="FungiDB:I7I52_00099"/>